<organism evidence="1 2">
    <name type="scientific">Acetobacter musti</name>
    <dbReference type="NCBI Taxonomy" id="864732"/>
    <lineage>
        <taxon>Bacteria</taxon>
        <taxon>Pseudomonadati</taxon>
        <taxon>Pseudomonadota</taxon>
        <taxon>Alphaproteobacteria</taxon>
        <taxon>Acetobacterales</taxon>
        <taxon>Acetobacteraceae</taxon>
        <taxon>Acetobacter</taxon>
    </lineage>
</organism>
<reference evidence="1 2" key="1">
    <citation type="journal article" date="2020" name="Int. J. Syst. Evol. Microbiol.">
        <title>Novel acetic acid bacteria from cider fermentations: Acetobacter conturbans sp. nov. and Acetobacter fallax sp. nov.</title>
        <authorList>
            <person name="Sombolestani A.S."/>
            <person name="Cleenwerck I."/>
            <person name="Cnockaert M."/>
            <person name="Borremans W."/>
            <person name="Wieme A.D."/>
            <person name="De Vuyst L."/>
            <person name="Vandamme P."/>
        </authorList>
    </citation>
    <scope>NUCLEOTIDE SEQUENCE [LARGE SCALE GENOMIC DNA]</scope>
    <source>
        <strain evidence="1 2">LMG 30640</strain>
    </source>
</reference>
<gene>
    <name evidence="1" type="ORF">GOB93_11435</name>
</gene>
<keyword evidence="2" id="KW-1185">Reference proteome</keyword>
<name>A0ABX0JTH2_9PROT</name>
<evidence type="ECO:0000313" key="2">
    <source>
        <dbReference type="Proteomes" id="UP000635278"/>
    </source>
</evidence>
<dbReference type="Proteomes" id="UP000635278">
    <property type="component" value="Unassembled WGS sequence"/>
</dbReference>
<protein>
    <submittedName>
        <fullName evidence="1">Uncharacterized protein</fullName>
    </submittedName>
</protein>
<sequence>MRNQGVLQKTVLLRFHAGSVNKETCAPPGIDVPEFLISSAQAVSFQEKP</sequence>
<proteinExistence type="predicted"/>
<dbReference type="EMBL" id="WOTB01000014">
    <property type="protein sequence ID" value="NHN85250.1"/>
    <property type="molecule type" value="Genomic_DNA"/>
</dbReference>
<evidence type="ECO:0000313" key="1">
    <source>
        <dbReference type="EMBL" id="NHN85250.1"/>
    </source>
</evidence>
<accession>A0ABX0JTH2</accession>
<comment type="caution">
    <text evidence="1">The sequence shown here is derived from an EMBL/GenBank/DDBJ whole genome shotgun (WGS) entry which is preliminary data.</text>
</comment>